<dbReference type="EMBL" id="HACG01026398">
    <property type="protein sequence ID" value="CEK73263.1"/>
    <property type="molecule type" value="Transcribed_RNA"/>
</dbReference>
<gene>
    <name evidence="7" type="primary">ORF85965</name>
</gene>
<evidence type="ECO:0000256" key="4">
    <source>
        <dbReference type="SAM" id="Phobius"/>
    </source>
</evidence>
<feature type="chain" id="PRO_5002112464" description="CUB domain-containing protein" evidence="5">
    <location>
        <begin position="26"/>
        <end position="307"/>
    </location>
</feature>
<dbReference type="PANTHER" id="PTHR24251:SF30">
    <property type="entry name" value="MEMBRANE FRIZZLED-RELATED PROTEIN"/>
    <property type="match status" value="1"/>
</dbReference>
<keyword evidence="5" id="KW-0732">Signal</keyword>
<keyword evidence="2" id="KW-1015">Disulfide bond</keyword>
<dbReference type="PANTHER" id="PTHR24251">
    <property type="entry name" value="OVOCHYMASE-RELATED"/>
    <property type="match status" value="1"/>
</dbReference>
<evidence type="ECO:0000313" key="7">
    <source>
        <dbReference type="EMBL" id="CEK73263.1"/>
    </source>
</evidence>
<keyword evidence="4" id="KW-0812">Transmembrane</keyword>
<feature type="signal peptide" evidence="5">
    <location>
        <begin position="1"/>
        <end position="25"/>
    </location>
</feature>
<dbReference type="FunFam" id="2.60.120.290:FF:000005">
    <property type="entry name" value="Procollagen C-endopeptidase enhancer 1"/>
    <property type="match status" value="1"/>
</dbReference>
<organism evidence="7">
    <name type="scientific">Arion vulgaris</name>
    <dbReference type="NCBI Taxonomy" id="1028688"/>
    <lineage>
        <taxon>Eukaryota</taxon>
        <taxon>Metazoa</taxon>
        <taxon>Spiralia</taxon>
        <taxon>Lophotrochozoa</taxon>
        <taxon>Mollusca</taxon>
        <taxon>Gastropoda</taxon>
        <taxon>Heterobranchia</taxon>
        <taxon>Euthyneura</taxon>
        <taxon>Panpulmonata</taxon>
        <taxon>Eupulmonata</taxon>
        <taxon>Stylommatophora</taxon>
        <taxon>Helicina</taxon>
        <taxon>Arionoidea</taxon>
        <taxon>Arionidae</taxon>
        <taxon>Arion</taxon>
    </lineage>
</organism>
<dbReference type="InterPro" id="IPR035914">
    <property type="entry name" value="Sperma_CUB_dom_sf"/>
</dbReference>
<dbReference type="SMART" id="SM00042">
    <property type="entry name" value="CUB"/>
    <property type="match status" value="1"/>
</dbReference>
<proteinExistence type="predicted"/>
<keyword evidence="1" id="KW-0677">Repeat</keyword>
<dbReference type="PROSITE" id="PS01180">
    <property type="entry name" value="CUB"/>
    <property type="match status" value="1"/>
</dbReference>
<evidence type="ECO:0000256" key="3">
    <source>
        <dbReference type="PROSITE-ProRule" id="PRU00059"/>
    </source>
</evidence>
<comment type="caution">
    <text evidence="3">Lacks conserved residue(s) required for the propagation of feature annotation.</text>
</comment>
<protein>
    <recommendedName>
        <fullName evidence="6">CUB domain-containing protein</fullName>
    </recommendedName>
</protein>
<sequence>MKSIVHLSWILFFLLICNMAIYAASQYCSEFKSPLLLQTSGTTVGTIQIPTQKSSYESNQVCSWTIEADEDGYGIQLEVTKCSIEGKDIFGNCNNDYVNVFDAIENEVNLVGRFCGLDQGKSFKSTGRTMIVQFQSNEVLEFTGFQASYFSYQLDSGKKQDAQMILGLAIGLPVAVLVIVVIIALVVYIIRHQRHKKSVESQTSLATDSAWNNNCPQTASLGSNSQADMTQCVRSDSHVDEGCNQLSSRNLPAQIFPALIYQEYSRSITPPPAYETLNIIDTGRIRMSISPPPYEMVVKHSIESSVV</sequence>
<dbReference type="CDD" id="cd00041">
    <property type="entry name" value="CUB"/>
    <property type="match status" value="1"/>
</dbReference>
<evidence type="ECO:0000256" key="5">
    <source>
        <dbReference type="SAM" id="SignalP"/>
    </source>
</evidence>
<feature type="domain" description="CUB" evidence="6">
    <location>
        <begin position="28"/>
        <end position="152"/>
    </location>
</feature>
<feature type="transmembrane region" description="Helical" evidence="4">
    <location>
        <begin position="164"/>
        <end position="190"/>
    </location>
</feature>
<name>A0A0B6ZXD5_9EUPU</name>
<dbReference type="Gene3D" id="2.60.120.290">
    <property type="entry name" value="Spermadhesin, CUB domain"/>
    <property type="match status" value="1"/>
</dbReference>
<keyword evidence="4" id="KW-0472">Membrane</keyword>
<keyword evidence="4" id="KW-1133">Transmembrane helix</keyword>
<evidence type="ECO:0000256" key="2">
    <source>
        <dbReference type="ARBA" id="ARBA00023157"/>
    </source>
</evidence>
<accession>A0A0B6ZXD5</accession>
<dbReference type="AlphaFoldDB" id="A0A0B6ZXD5"/>
<reference evidence="7" key="1">
    <citation type="submission" date="2014-12" db="EMBL/GenBank/DDBJ databases">
        <title>Insight into the proteome of Arion vulgaris.</title>
        <authorList>
            <person name="Aradska J."/>
            <person name="Bulat T."/>
            <person name="Smidak R."/>
            <person name="Sarate P."/>
            <person name="Gangsoo J."/>
            <person name="Sialana F."/>
            <person name="Bilban M."/>
            <person name="Lubec G."/>
        </authorList>
    </citation>
    <scope>NUCLEOTIDE SEQUENCE</scope>
    <source>
        <tissue evidence="7">Skin</tissue>
    </source>
</reference>
<dbReference type="InterPro" id="IPR000859">
    <property type="entry name" value="CUB_dom"/>
</dbReference>
<dbReference type="SUPFAM" id="SSF49854">
    <property type="entry name" value="Spermadhesin, CUB domain"/>
    <property type="match status" value="1"/>
</dbReference>
<dbReference type="Pfam" id="PF00431">
    <property type="entry name" value="CUB"/>
    <property type="match status" value="1"/>
</dbReference>
<evidence type="ECO:0000259" key="6">
    <source>
        <dbReference type="PROSITE" id="PS01180"/>
    </source>
</evidence>
<evidence type="ECO:0000256" key="1">
    <source>
        <dbReference type="ARBA" id="ARBA00022737"/>
    </source>
</evidence>